<dbReference type="InterPro" id="IPR015890">
    <property type="entry name" value="Chorismate_C"/>
</dbReference>
<dbReference type="InterPro" id="IPR034681">
    <property type="entry name" value="MenF"/>
</dbReference>
<dbReference type="InterPro" id="IPR004561">
    <property type="entry name" value="IsoChor_synthase"/>
</dbReference>
<organism evidence="7 8">
    <name type="scientific">Chlorobium limicola</name>
    <dbReference type="NCBI Taxonomy" id="1092"/>
    <lineage>
        <taxon>Bacteria</taxon>
        <taxon>Pseudomonadati</taxon>
        <taxon>Chlorobiota</taxon>
        <taxon>Chlorobiia</taxon>
        <taxon>Chlorobiales</taxon>
        <taxon>Chlorobiaceae</taxon>
        <taxon>Chlorobium/Pelodictyon group</taxon>
        <taxon>Chlorobium</taxon>
    </lineage>
</organism>
<reference evidence="7 8" key="1">
    <citation type="submission" date="2015-10" db="EMBL/GenBank/DDBJ databases">
        <title>Draft Genome Sequence of Chlorobium limicola strain Frasassi Growing under Artificial Lighting in the Frasassi Cave System.</title>
        <authorList>
            <person name="Mansor M."/>
            <person name="Macalady J."/>
        </authorList>
    </citation>
    <scope>NUCLEOTIDE SEQUENCE [LARGE SCALE GENOMIC DNA]</scope>
    <source>
        <strain evidence="7 8">Frasassi</strain>
    </source>
</reference>
<evidence type="ECO:0000256" key="1">
    <source>
        <dbReference type="ARBA" id="ARBA00000799"/>
    </source>
</evidence>
<evidence type="ECO:0000256" key="3">
    <source>
        <dbReference type="ARBA" id="ARBA00022842"/>
    </source>
</evidence>
<keyword evidence="8" id="KW-1185">Reference proteome</keyword>
<comment type="caution">
    <text evidence="7">The sequence shown here is derived from an EMBL/GenBank/DDBJ whole genome shotgun (WGS) entry which is preliminary data.</text>
</comment>
<evidence type="ECO:0000256" key="2">
    <source>
        <dbReference type="ARBA" id="ARBA00005297"/>
    </source>
</evidence>
<dbReference type="InterPro" id="IPR005801">
    <property type="entry name" value="ADC_synthase"/>
</dbReference>
<evidence type="ECO:0000313" key="8">
    <source>
        <dbReference type="Proteomes" id="UP000053937"/>
    </source>
</evidence>
<dbReference type="PANTHER" id="PTHR47253:SF4">
    <property type="entry name" value="ISOCHORISMATE SYNTHASE 2, CHLOROPLASTIC"/>
    <property type="match status" value="1"/>
</dbReference>
<dbReference type="GO" id="GO:0009234">
    <property type="term" value="P:menaquinone biosynthetic process"/>
    <property type="evidence" value="ECO:0007669"/>
    <property type="project" value="UniProtKB-UniRule"/>
</dbReference>
<dbReference type="InterPro" id="IPR044250">
    <property type="entry name" value="MenF-like"/>
</dbReference>
<keyword evidence="4 5" id="KW-0413">Isomerase</keyword>
<feature type="active site" description="Proton acceptor" evidence="5">
    <location>
        <position position="225"/>
    </location>
</feature>
<keyword evidence="5" id="KW-0474">Menaquinone biosynthesis</keyword>
<gene>
    <name evidence="5" type="primary">menF</name>
    <name evidence="7" type="ORF">ASB62_07760</name>
</gene>
<keyword evidence="5" id="KW-0479">Metal-binding</keyword>
<comment type="catalytic activity">
    <reaction evidence="1 5">
        <text>chorismate = isochorismate</text>
        <dbReference type="Rhea" id="RHEA:18985"/>
        <dbReference type="ChEBI" id="CHEBI:29748"/>
        <dbReference type="ChEBI" id="CHEBI:29780"/>
        <dbReference type="EC" id="5.4.4.2"/>
    </reaction>
</comment>
<dbReference type="PANTHER" id="PTHR47253">
    <property type="match status" value="1"/>
</dbReference>
<evidence type="ECO:0000256" key="5">
    <source>
        <dbReference type="HAMAP-Rule" id="MF_01935"/>
    </source>
</evidence>
<dbReference type="Proteomes" id="UP000053937">
    <property type="component" value="Unassembled WGS sequence"/>
</dbReference>
<evidence type="ECO:0000259" key="6">
    <source>
        <dbReference type="Pfam" id="PF00425"/>
    </source>
</evidence>
<dbReference type="EMBL" id="LMBR01000200">
    <property type="protein sequence ID" value="KUL21957.1"/>
    <property type="molecule type" value="Genomic_DNA"/>
</dbReference>
<dbReference type="EC" id="5.4.4.2" evidence="5"/>
<comment type="function">
    <text evidence="5">Catalyzes the conversion of chorismate to isochorismate.</text>
</comment>
<feature type="binding site" evidence="5">
    <location>
        <position position="454"/>
    </location>
    <ligand>
        <name>Mg(2+)</name>
        <dbReference type="ChEBI" id="CHEBI:18420"/>
    </ligand>
</feature>
<comment type="similarity">
    <text evidence="2 5">Belongs to the isochorismate synthase family.</text>
</comment>
<dbReference type="UniPathway" id="UPA01057">
    <property type="reaction ID" value="UER00163"/>
</dbReference>
<accession>A0A117MK77</accession>
<dbReference type="GO" id="GO:0008909">
    <property type="term" value="F:isochorismate synthase activity"/>
    <property type="evidence" value="ECO:0007669"/>
    <property type="project" value="UniProtKB-UniRule"/>
</dbReference>
<feature type="domain" description="Chorismate-utilising enzyme C-terminal" evidence="6">
    <location>
        <begin position="206"/>
        <end position="458"/>
    </location>
</feature>
<protein>
    <recommendedName>
        <fullName evidence="5">Isochorismate synthase MenF</fullName>
        <ecNumber evidence="5">5.4.4.2</ecNumber>
    </recommendedName>
    <alternativeName>
        <fullName evidence="5">Isochorismate mutase</fullName>
    </alternativeName>
</protein>
<sequence>MRKQQNIIIPEEEPLPIDRAVAALRKAIQAYDPSAVNRSPALCIFRQRVLPADPLIWLFRQRVFPRVFWMNREKDCTLAGIGSADWIRHEARGSNSDSFDLLVRTLSEKDPAVRYIGGFRFNNMENQDETWSAFPSFSFVLPLVLYAEEKDCSWLSCHLYVKKGEDIGRKKTGLLQTLEALDLRADAAIPEIPGLKQVSCIPDRKLWVEGCRKALGLFASGEMDKIMLARRTVLEFSDSFSPLLYLIRYPYPRNATFRFCYEPMENHAFISFTPERLYRRDGQMILTEALAGTCLKESMNGNDLHASEILLNSEKDIREHGFVKEAIFRELQPVSSSVEMEENLRVLQLNRLAHLYTCCKATLKPEYSSDSAVLSVLHPTPAVGGVPKEDAMQHIMDLEPFCRGWYAAPVGWISRDSAEFSVGIRSALVTEEFTNLYSGAGLVEGSDPDLEWDEIEQKIGDLMAIARGSHE</sequence>
<evidence type="ECO:0000256" key="4">
    <source>
        <dbReference type="ARBA" id="ARBA00023235"/>
    </source>
</evidence>
<proteinExistence type="inferred from homology"/>
<feature type="active site" description="Proton donor" evidence="5">
    <location>
        <position position="275"/>
    </location>
</feature>
<name>A0A117MK77_CHLLI</name>
<dbReference type="SUPFAM" id="SSF56322">
    <property type="entry name" value="ADC synthase"/>
    <property type="match status" value="1"/>
</dbReference>
<comment type="pathway">
    <text evidence="5">Quinol/quinone metabolism; menaquinone biosynthesis.</text>
</comment>
<dbReference type="RefSeq" id="WP_059139336.1">
    <property type="nucleotide sequence ID" value="NZ_LMBR01000200.1"/>
</dbReference>
<dbReference type="Gene3D" id="3.60.120.10">
    <property type="entry name" value="Anthranilate synthase"/>
    <property type="match status" value="1"/>
</dbReference>
<dbReference type="NCBIfam" id="TIGR00543">
    <property type="entry name" value="isochor_syn"/>
    <property type="match status" value="1"/>
</dbReference>
<dbReference type="AlphaFoldDB" id="A0A117MK77"/>
<dbReference type="Pfam" id="PF00425">
    <property type="entry name" value="Chorismate_bind"/>
    <property type="match status" value="1"/>
</dbReference>
<evidence type="ECO:0000313" key="7">
    <source>
        <dbReference type="EMBL" id="KUL21957.1"/>
    </source>
</evidence>
<comment type="pathway">
    <text evidence="5">Quinol/quinone metabolism; 1,4-dihydroxy-2-naphthoate biosynthesis; 1,4-dihydroxy-2-naphthoate from chorismate: step 1/7.</text>
</comment>
<keyword evidence="3 5" id="KW-0460">Magnesium</keyword>
<dbReference type="HAMAP" id="MF_01935">
    <property type="entry name" value="MenF"/>
    <property type="match status" value="1"/>
</dbReference>
<dbReference type="GO" id="GO:0000287">
    <property type="term" value="F:magnesium ion binding"/>
    <property type="evidence" value="ECO:0007669"/>
    <property type="project" value="UniProtKB-UniRule"/>
</dbReference>
<feature type="binding site" evidence="5">
    <location>
        <position position="319"/>
    </location>
    <ligand>
        <name>Mg(2+)</name>
        <dbReference type="ChEBI" id="CHEBI:18420"/>
    </ligand>
</feature>
<comment type="cofactor">
    <cofactor evidence="5">
        <name>Mg(2+)</name>
        <dbReference type="ChEBI" id="CHEBI:18420"/>
    </cofactor>
</comment>
<dbReference type="UniPathway" id="UPA00079"/>